<protein>
    <submittedName>
        <fullName evidence="1">Uncharacterized protein</fullName>
    </submittedName>
</protein>
<dbReference type="Pfam" id="PF09803">
    <property type="entry name" value="Pet100"/>
    <property type="match status" value="1"/>
</dbReference>
<dbReference type="KEGG" id="fcy:FRACYDRAFT_163988"/>
<feature type="non-terminal residue" evidence="1">
    <location>
        <position position="84"/>
    </location>
</feature>
<dbReference type="AlphaFoldDB" id="A0A1E7FXK3"/>
<evidence type="ECO:0000313" key="1">
    <source>
        <dbReference type="EMBL" id="OEU22865.1"/>
    </source>
</evidence>
<dbReference type="EMBL" id="KV784353">
    <property type="protein sequence ID" value="OEU22865.1"/>
    <property type="molecule type" value="Genomic_DNA"/>
</dbReference>
<proteinExistence type="predicted"/>
<dbReference type="InterPro" id="IPR018625">
    <property type="entry name" value="Pet100"/>
</dbReference>
<name>A0A1E7FXK3_9STRA</name>
<dbReference type="GO" id="GO:0005739">
    <property type="term" value="C:mitochondrion"/>
    <property type="evidence" value="ECO:0007669"/>
    <property type="project" value="InterPro"/>
</dbReference>
<dbReference type="OrthoDB" id="18175at2759"/>
<dbReference type="Proteomes" id="UP000095751">
    <property type="component" value="Unassembled WGS sequence"/>
</dbReference>
<gene>
    <name evidence="1" type="ORF">FRACYDRAFT_163988</name>
</gene>
<keyword evidence="2" id="KW-1185">Reference proteome</keyword>
<organism evidence="1 2">
    <name type="scientific">Fragilariopsis cylindrus CCMP1102</name>
    <dbReference type="NCBI Taxonomy" id="635003"/>
    <lineage>
        <taxon>Eukaryota</taxon>
        <taxon>Sar</taxon>
        <taxon>Stramenopiles</taxon>
        <taxon>Ochrophyta</taxon>
        <taxon>Bacillariophyta</taxon>
        <taxon>Bacillariophyceae</taxon>
        <taxon>Bacillariophycidae</taxon>
        <taxon>Bacillariales</taxon>
        <taxon>Bacillariaceae</taxon>
        <taxon>Fragilariopsis</taxon>
    </lineage>
</organism>
<dbReference type="InParanoid" id="A0A1E7FXK3"/>
<sequence length="84" mass="10067">MVKGRPGFYLEAWKFGVYISIPVFASFYFSDPETIKKQADYWKFIEYPENPNTNVKQKIQVIAKEKEKQKEQRLAYQLQLQELN</sequence>
<reference evidence="1 2" key="1">
    <citation type="submission" date="2016-09" db="EMBL/GenBank/DDBJ databases">
        <title>Extensive genetic diversity and differential bi-allelic expression allows diatom success in the polar Southern Ocean.</title>
        <authorList>
            <consortium name="DOE Joint Genome Institute"/>
            <person name="Mock T."/>
            <person name="Otillar R.P."/>
            <person name="Strauss J."/>
            <person name="Dupont C."/>
            <person name="Frickenhaus S."/>
            <person name="Maumus F."/>
            <person name="Mcmullan M."/>
            <person name="Sanges R."/>
            <person name="Schmutz J."/>
            <person name="Toseland A."/>
            <person name="Valas R."/>
            <person name="Veluchamy A."/>
            <person name="Ward B.J."/>
            <person name="Allen A."/>
            <person name="Barry K."/>
            <person name="Falciatore A."/>
            <person name="Ferrante M."/>
            <person name="Fortunato A.E."/>
            <person name="Gloeckner G."/>
            <person name="Gruber A."/>
            <person name="Hipkin R."/>
            <person name="Janech M."/>
            <person name="Kroth P."/>
            <person name="Leese F."/>
            <person name="Lindquist E."/>
            <person name="Lyon B.R."/>
            <person name="Martin J."/>
            <person name="Mayer C."/>
            <person name="Parker M."/>
            <person name="Quesneville H."/>
            <person name="Raymond J."/>
            <person name="Uhlig C."/>
            <person name="Valentin K.U."/>
            <person name="Worden A.Z."/>
            <person name="Armbrust E.V."/>
            <person name="Bowler C."/>
            <person name="Green B."/>
            <person name="Moulton V."/>
            <person name="Van Oosterhout C."/>
            <person name="Grigoriev I."/>
        </authorList>
    </citation>
    <scope>NUCLEOTIDE SEQUENCE [LARGE SCALE GENOMIC DNA]</scope>
    <source>
        <strain evidence="1 2">CCMP1102</strain>
    </source>
</reference>
<dbReference type="GO" id="GO:0033617">
    <property type="term" value="P:mitochondrial respiratory chain complex IV assembly"/>
    <property type="evidence" value="ECO:0007669"/>
    <property type="project" value="InterPro"/>
</dbReference>
<evidence type="ECO:0000313" key="2">
    <source>
        <dbReference type="Proteomes" id="UP000095751"/>
    </source>
</evidence>
<accession>A0A1E7FXK3</accession>